<dbReference type="CDD" id="cd10910">
    <property type="entry name" value="PIN_limkain_b1_N_like"/>
    <property type="match status" value="2"/>
</dbReference>
<evidence type="ECO:0000259" key="1">
    <source>
        <dbReference type="Pfam" id="PF01936"/>
    </source>
</evidence>
<dbReference type="Proteomes" id="UP000682877">
    <property type="component" value="Chromosome 2"/>
</dbReference>
<accession>A0A8S1ZRD3</accession>
<dbReference type="GO" id="GO:0005777">
    <property type="term" value="C:peroxisome"/>
    <property type="evidence" value="ECO:0007669"/>
    <property type="project" value="InterPro"/>
</dbReference>
<dbReference type="PANTHER" id="PTHR14379">
    <property type="entry name" value="LIMKAIN B LKAP"/>
    <property type="match status" value="1"/>
</dbReference>
<proteinExistence type="predicted"/>
<dbReference type="EMBL" id="LR999452">
    <property type="protein sequence ID" value="CAE5964776.1"/>
    <property type="molecule type" value="Genomic_DNA"/>
</dbReference>
<evidence type="ECO:0000313" key="2">
    <source>
        <dbReference type="EMBL" id="CAE5964776.1"/>
    </source>
</evidence>
<keyword evidence="3" id="KW-1185">Reference proteome</keyword>
<dbReference type="PANTHER" id="PTHR14379:SF19">
    <property type="entry name" value="ENDONUCLEASE OR GLYCOSYL HYDROLASE-RELATED"/>
    <property type="match status" value="1"/>
</dbReference>
<feature type="domain" description="NYN" evidence="1">
    <location>
        <begin position="14"/>
        <end position="95"/>
    </location>
</feature>
<organism evidence="2 3">
    <name type="scientific">Arabidopsis arenosa</name>
    <name type="common">Sand rock-cress</name>
    <name type="synonym">Cardaminopsis arenosa</name>
    <dbReference type="NCBI Taxonomy" id="38785"/>
    <lineage>
        <taxon>Eukaryota</taxon>
        <taxon>Viridiplantae</taxon>
        <taxon>Streptophyta</taxon>
        <taxon>Embryophyta</taxon>
        <taxon>Tracheophyta</taxon>
        <taxon>Spermatophyta</taxon>
        <taxon>Magnoliopsida</taxon>
        <taxon>eudicotyledons</taxon>
        <taxon>Gunneridae</taxon>
        <taxon>Pentapetalae</taxon>
        <taxon>rosids</taxon>
        <taxon>malvids</taxon>
        <taxon>Brassicales</taxon>
        <taxon>Brassicaceae</taxon>
        <taxon>Camelineae</taxon>
        <taxon>Arabidopsis</taxon>
    </lineage>
</organism>
<dbReference type="GO" id="GO:0004540">
    <property type="term" value="F:RNA nuclease activity"/>
    <property type="evidence" value="ECO:0007669"/>
    <property type="project" value="InterPro"/>
</dbReference>
<dbReference type="Pfam" id="PF01936">
    <property type="entry name" value="NYN"/>
    <property type="match status" value="1"/>
</dbReference>
<dbReference type="InterPro" id="IPR024768">
    <property type="entry name" value="Marf1"/>
</dbReference>
<dbReference type="GO" id="GO:0010468">
    <property type="term" value="P:regulation of gene expression"/>
    <property type="evidence" value="ECO:0007669"/>
    <property type="project" value="InterPro"/>
</dbReference>
<evidence type="ECO:0000313" key="3">
    <source>
        <dbReference type="Proteomes" id="UP000682877"/>
    </source>
</evidence>
<gene>
    <name evidence="2" type="ORF">AARE701A_LOCUS5917</name>
</gene>
<dbReference type="AlphaFoldDB" id="A0A8S1ZRD3"/>
<sequence>MKKATPEEARAVTFVFWDIKRFPVPPGFNARRVRPCIKQFLEKHGYSGPLTINAVGILSDVHEDILGALSSTGINLYFASSVSCSSLLSLMFKCIDDNPPPANILGICDPVALPRPESGYNLFGPFSYSYSSPEENAISWISLILAESETLEEDTCSETDESTSWFCLMRDPRTGDHLSGQGFESFSRHLSSLEHEKERFDYLPFESLENKDIAREEDENPPTIMATPEEAVAVTSVFWDINTFPVPPGFDAHLVSLCIKRFLDKYGYSGPLTITAVGHLSHIPDCILRALSSTGITLCDAPRGSKDIKSPMSQWISKNPPPANILGICNPIGFPPPQSGYNLFRPYSYSSPQQDAILWESLILADSGTLEEDTGILSVTHR</sequence>
<reference evidence="2" key="1">
    <citation type="submission" date="2021-01" db="EMBL/GenBank/DDBJ databases">
        <authorList>
            <person name="Bezrukov I."/>
        </authorList>
    </citation>
    <scope>NUCLEOTIDE SEQUENCE</scope>
</reference>
<dbReference type="InterPro" id="IPR021139">
    <property type="entry name" value="NYN"/>
</dbReference>
<name>A0A8S1ZRD3_ARAAE</name>
<protein>
    <recommendedName>
        <fullName evidence="1">NYN domain-containing protein</fullName>
    </recommendedName>
</protein>